<protein>
    <submittedName>
        <fullName evidence="15">Cytochrome b/b6 domain-containing protein</fullName>
    </submittedName>
</protein>
<dbReference type="GO" id="GO:0009055">
    <property type="term" value="F:electron transfer activity"/>
    <property type="evidence" value="ECO:0007669"/>
    <property type="project" value="InterPro"/>
</dbReference>
<evidence type="ECO:0000313" key="15">
    <source>
        <dbReference type="EMBL" id="QUD89598.1"/>
    </source>
</evidence>
<dbReference type="GO" id="GO:0046872">
    <property type="term" value="F:metal ion binding"/>
    <property type="evidence" value="ECO:0007669"/>
    <property type="project" value="UniProtKB-KW"/>
</dbReference>
<comment type="cofactor">
    <cofactor evidence="1">
        <name>heme b</name>
        <dbReference type="ChEBI" id="CHEBI:60344"/>
    </cofactor>
</comment>
<keyword evidence="5" id="KW-0349">Heme</keyword>
<dbReference type="AlphaFoldDB" id="A0A975IW82"/>
<evidence type="ECO:0000256" key="4">
    <source>
        <dbReference type="ARBA" id="ARBA00022475"/>
    </source>
</evidence>
<feature type="domain" description="Cytochrome b561 bacterial/Ni-hydrogenase" evidence="14">
    <location>
        <begin position="11"/>
        <end position="180"/>
    </location>
</feature>
<evidence type="ECO:0000313" key="16">
    <source>
        <dbReference type="Proteomes" id="UP000676409"/>
    </source>
</evidence>
<comment type="similarity">
    <text evidence="12">Belongs to the cytochrome b561 family.</text>
</comment>
<sequence length="181" mass="19835">MTNRITSGRQRYDRTTIALHWLIVAAVVFQWISGQTIDWFPRGPLKIDARSVHIVVGAVVAAATLYRIFWRGYRGARLPPAERGLLGFAAKGMHWALMANLVALVGLGLSLAWLRGDSLFNLARIPAFGDYAPTARHLLANEITDLHSLAANLILVLATAHAAAGLAHHFILKDGVLRRMA</sequence>
<feature type="transmembrane region" description="Helical" evidence="13">
    <location>
        <begin position="94"/>
        <end position="114"/>
    </location>
</feature>
<keyword evidence="6 13" id="KW-0812">Transmembrane</keyword>
<dbReference type="Proteomes" id="UP000676409">
    <property type="component" value="Chromosome"/>
</dbReference>
<proteinExistence type="inferred from homology"/>
<dbReference type="SUPFAM" id="SSF81342">
    <property type="entry name" value="Transmembrane di-heme cytochromes"/>
    <property type="match status" value="1"/>
</dbReference>
<keyword evidence="11 13" id="KW-0472">Membrane</keyword>
<dbReference type="PANTHER" id="PTHR30529:SF1">
    <property type="entry name" value="CYTOCHROME B561 HOMOLOG 2"/>
    <property type="match status" value="1"/>
</dbReference>
<evidence type="ECO:0000259" key="14">
    <source>
        <dbReference type="Pfam" id="PF01292"/>
    </source>
</evidence>
<dbReference type="PANTHER" id="PTHR30529">
    <property type="entry name" value="CYTOCHROME B561"/>
    <property type="match status" value="1"/>
</dbReference>
<reference evidence="15" key="1">
    <citation type="submission" date="2021-04" db="EMBL/GenBank/DDBJ databases">
        <title>The complete genome sequence of Caulobacter sp. S6.</title>
        <authorList>
            <person name="Tang Y."/>
            <person name="Ouyang W."/>
            <person name="Liu Q."/>
            <person name="Huang B."/>
            <person name="Guo Z."/>
            <person name="Lei P."/>
        </authorList>
    </citation>
    <scope>NUCLEOTIDE SEQUENCE</scope>
    <source>
        <strain evidence="15">S6</strain>
    </source>
</reference>
<dbReference type="Pfam" id="PF01292">
    <property type="entry name" value="Ni_hydr_CYTB"/>
    <property type="match status" value="1"/>
</dbReference>
<evidence type="ECO:0000256" key="10">
    <source>
        <dbReference type="ARBA" id="ARBA00023004"/>
    </source>
</evidence>
<keyword evidence="16" id="KW-1185">Reference proteome</keyword>
<evidence type="ECO:0000256" key="8">
    <source>
        <dbReference type="ARBA" id="ARBA00022982"/>
    </source>
</evidence>
<dbReference type="EMBL" id="CP073078">
    <property type="protein sequence ID" value="QUD89598.1"/>
    <property type="molecule type" value="Genomic_DNA"/>
</dbReference>
<organism evidence="15 16">
    <name type="scientific">Phenylobacterium montanum</name>
    <dbReference type="NCBI Taxonomy" id="2823693"/>
    <lineage>
        <taxon>Bacteria</taxon>
        <taxon>Pseudomonadati</taxon>
        <taxon>Pseudomonadota</taxon>
        <taxon>Alphaproteobacteria</taxon>
        <taxon>Caulobacterales</taxon>
        <taxon>Caulobacteraceae</taxon>
        <taxon>Phenylobacterium</taxon>
    </lineage>
</organism>
<evidence type="ECO:0000256" key="13">
    <source>
        <dbReference type="SAM" id="Phobius"/>
    </source>
</evidence>
<evidence type="ECO:0000256" key="5">
    <source>
        <dbReference type="ARBA" id="ARBA00022617"/>
    </source>
</evidence>
<evidence type="ECO:0000256" key="1">
    <source>
        <dbReference type="ARBA" id="ARBA00001970"/>
    </source>
</evidence>
<accession>A0A975IW82</accession>
<dbReference type="KEGG" id="caul:KCG34_06875"/>
<evidence type="ECO:0000256" key="11">
    <source>
        <dbReference type="ARBA" id="ARBA00023136"/>
    </source>
</evidence>
<feature type="transmembrane region" description="Helical" evidence="13">
    <location>
        <begin position="149"/>
        <end position="172"/>
    </location>
</feature>
<evidence type="ECO:0000256" key="6">
    <source>
        <dbReference type="ARBA" id="ARBA00022692"/>
    </source>
</evidence>
<keyword evidence="10" id="KW-0408">Iron</keyword>
<feature type="transmembrane region" description="Helical" evidence="13">
    <location>
        <begin position="52"/>
        <end position="73"/>
    </location>
</feature>
<keyword evidence="7" id="KW-0479">Metal-binding</keyword>
<dbReference type="GO" id="GO:0022904">
    <property type="term" value="P:respiratory electron transport chain"/>
    <property type="evidence" value="ECO:0007669"/>
    <property type="project" value="InterPro"/>
</dbReference>
<keyword evidence="9 13" id="KW-1133">Transmembrane helix</keyword>
<dbReference type="RefSeq" id="WP_211939650.1">
    <property type="nucleotide sequence ID" value="NZ_CP073078.1"/>
</dbReference>
<gene>
    <name evidence="15" type="ORF">KCG34_06875</name>
</gene>
<evidence type="ECO:0000256" key="3">
    <source>
        <dbReference type="ARBA" id="ARBA00022448"/>
    </source>
</evidence>
<keyword evidence="4" id="KW-1003">Cell membrane</keyword>
<dbReference type="InterPro" id="IPR016174">
    <property type="entry name" value="Di-haem_cyt_TM"/>
</dbReference>
<evidence type="ECO:0000256" key="12">
    <source>
        <dbReference type="ARBA" id="ARBA00037975"/>
    </source>
</evidence>
<keyword evidence="8" id="KW-0249">Electron transport</keyword>
<dbReference type="InterPro" id="IPR011577">
    <property type="entry name" value="Cyt_b561_bac/Ni-Hgenase"/>
</dbReference>
<evidence type="ECO:0000256" key="9">
    <source>
        <dbReference type="ARBA" id="ARBA00022989"/>
    </source>
</evidence>
<dbReference type="InterPro" id="IPR052168">
    <property type="entry name" value="Cytochrome_b561_oxidase"/>
</dbReference>
<dbReference type="GO" id="GO:0020037">
    <property type="term" value="F:heme binding"/>
    <property type="evidence" value="ECO:0007669"/>
    <property type="project" value="TreeGrafter"/>
</dbReference>
<feature type="transmembrane region" description="Helical" evidence="13">
    <location>
        <begin position="12"/>
        <end position="32"/>
    </location>
</feature>
<dbReference type="Gene3D" id="1.20.950.20">
    <property type="entry name" value="Transmembrane di-heme cytochromes, Chain C"/>
    <property type="match status" value="1"/>
</dbReference>
<evidence type="ECO:0000256" key="2">
    <source>
        <dbReference type="ARBA" id="ARBA00004651"/>
    </source>
</evidence>
<keyword evidence="3" id="KW-0813">Transport</keyword>
<name>A0A975IW82_9CAUL</name>
<evidence type="ECO:0000256" key="7">
    <source>
        <dbReference type="ARBA" id="ARBA00022723"/>
    </source>
</evidence>
<dbReference type="GO" id="GO:0005886">
    <property type="term" value="C:plasma membrane"/>
    <property type="evidence" value="ECO:0007669"/>
    <property type="project" value="UniProtKB-SubCell"/>
</dbReference>
<comment type="subcellular location">
    <subcellularLocation>
        <location evidence="2">Cell membrane</location>
        <topology evidence="2">Multi-pass membrane protein</topology>
    </subcellularLocation>
</comment>